<name>A0ABX1TMA2_9GAMM</name>
<gene>
    <name evidence="1" type="ORF">E4P82_11025</name>
</gene>
<sequence length="192" mass="20997">MTTLHGHIKSPWVDPTFPSAIEVAIMTYEIKVVRGENQGTLSFNSGSISVSTPCWWDPAVKVEAGTYAGYATWMADKIDSGSPPDNKPCPWKNNQKRRVGIYLGKGVPVVNRTRHSDDIFIHKGTDASWSDGCIVADSGEVLKIWNAITPKDSQNVTVIVEDQKPAASPPPPGGKKSYNPFLIWGERCGFIP</sequence>
<reference evidence="1 2" key="1">
    <citation type="submission" date="2019-03" db="EMBL/GenBank/DDBJ databases">
        <title>Metabolic reconstructions from genomes of highly enriched 'Candidatus Accumulibacter' and 'Candidatus Competibacter' bioreactor populations.</title>
        <authorList>
            <person name="Annavajhala M.K."/>
            <person name="Welles L."/>
            <person name="Abbas B."/>
            <person name="Sorokin D."/>
            <person name="Park H."/>
            <person name="Van Loosdrecht M."/>
            <person name="Chandran K."/>
        </authorList>
    </citation>
    <scope>NUCLEOTIDE SEQUENCE [LARGE SCALE GENOMIC DNA]</scope>
    <source>
        <strain evidence="1 2">SBR_G</strain>
    </source>
</reference>
<accession>A0ABX1TMA2</accession>
<comment type="caution">
    <text evidence="1">The sequence shown here is derived from an EMBL/GenBank/DDBJ whole genome shotgun (WGS) entry which is preliminary data.</text>
</comment>
<protein>
    <recommendedName>
        <fullName evidence="3">YkuD domain-containing protein</fullName>
    </recommendedName>
</protein>
<evidence type="ECO:0008006" key="3">
    <source>
        <dbReference type="Google" id="ProtNLM"/>
    </source>
</evidence>
<proteinExistence type="predicted"/>
<evidence type="ECO:0000313" key="2">
    <source>
        <dbReference type="Proteomes" id="UP000760480"/>
    </source>
</evidence>
<keyword evidence="2" id="KW-1185">Reference proteome</keyword>
<dbReference type="EMBL" id="SPMZ01000030">
    <property type="protein sequence ID" value="NMQ19684.1"/>
    <property type="molecule type" value="Genomic_DNA"/>
</dbReference>
<dbReference type="Proteomes" id="UP000760480">
    <property type="component" value="Unassembled WGS sequence"/>
</dbReference>
<evidence type="ECO:0000313" key="1">
    <source>
        <dbReference type="EMBL" id="NMQ19684.1"/>
    </source>
</evidence>
<organism evidence="1 2">
    <name type="scientific">Candidatus Competibacter phosphatis</name>
    <dbReference type="NCBI Taxonomy" id="221280"/>
    <lineage>
        <taxon>Bacteria</taxon>
        <taxon>Pseudomonadati</taxon>
        <taxon>Pseudomonadota</taxon>
        <taxon>Gammaproteobacteria</taxon>
        <taxon>Candidatus Competibacteraceae</taxon>
        <taxon>Candidatus Competibacter</taxon>
    </lineage>
</organism>
<dbReference type="RefSeq" id="WP_169248940.1">
    <property type="nucleotide sequence ID" value="NZ_SPMZ01000030.1"/>
</dbReference>